<dbReference type="RefSeq" id="XP_046599057.1">
    <property type="nucleotide sequence ID" value="XM_046743101.1"/>
</dbReference>
<sequence>MKRISLLYSGGCIIRQIFEAKNEIRRVEMADKTENVISAEVSTAECYRPRGRLRFPTTRWLIVRAYCHSSASHRRLPAVLREGTFMGDVDEEGCGVKIYKI</sequence>
<keyword evidence="1" id="KW-1185">Reference proteome</keyword>
<reference evidence="2" key="1">
    <citation type="submission" date="2025-08" db="UniProtKB">
        <authorList>
            <consortium name="RefSeq"/>
        </authorList>
    </citation>
    <scope>IDENTIFICATION</scope>
    <source>
        <tissue evidence="2">Thorax and Abdomen</tissue>
    </source>
</reference>
<dbReference type="GeneID" id="124295039"/>
<accession>A0ABM3GFL3</accession>
<name>A0ABM3GFL3_NEOLC</name>
<organism evidence="1 2">
    <name type="scientific">Neodiprion lecontei</name>
    <name type="common">Redheaded pine sawfly</name>
    <dbReference type="NCBI Taxonomy" id="441921"/>
    <lineage>
        <taxon>Eukaryota</taxon>
        <taxon>Metazoa</taxon>
        <taxon>Ecdysozoa</taxon>
        <taxon>Arthropoda</taxon>
        <taxon>Hexapoda</taxon>
        <taxon>Insecta</taxon>
        <taxon>Pterygota</taxon>
        <taxon>Neoptera</taxon>
        <taxon>Endopterygota</taxon>
        <taxon>Hymenoptera</taxon>
        <taxon>Tenthredinoidea</taxon>
        <taxon>Diprionidae</taxon>
        <taxon>Diprioninae</taxon>
        <taxon>Neodiprion</taxon>
    </lineage>
</organism>
<dbReference type="Proteomes" id="UP000829291">
    <property type="component" value="Chromosome 6"/>
</dbReference>
<gene>
    <name evidence="2" type="primary">LOC124295039</name>
</gene>
<evidence type="ECO:0000313" key="1">
    <source>
        <dbReference type="Proteomes" id="UP000829291"/>
    </source>
</evidence>
<proteinExistence type="predicted"/>
<protein>
    <submittedName>
        <fullName evidence="2">Uncharacterized protein LOC124295039</fullName>
    </submittedName>
</protein>
<evidence type="ECO:0000313" key="2">
    <source>
        <dbReference type="RefSeq" id="XP_046599057.1"/>
    </source>
</evidence>